<organism evidence="4 5">
    <name type="scientific">Vreelandella vilamensis</name>
    <dbReference type="NCBI Taxonomy" id="531309"/>
    <lineage>
        <taxon>Bacteria</taxon>
        <taxon>Pseudomonadati</taxon>
        <taxon>Pseudomonadota</taxon>
        <taxon>Gammaproteobacteria</taxon>
        <taxon>Oceanospirillales</taxon>
        <taxon>Halomonadaceae</taxon>
        <taxon>Vreelandella</taxon>
    </lineage>
</organism>
<dbReference type="InterPro" id="IPR004399">
    <property type="entry name" value="HMP/HMP-P_kinase_dom"/>
</dbReference>
<comment type="caution">
    <text evidence="4">The sequence shown here is derived from an EMBL/GenBank/DDBJ whole genome shotgun (WGS) entry which is preliminary data.</text>
</comment>
<evidence type="ECO:0000256" key="2">
    <source>
        <dbReference type="ARBA" id="ARBA00012135"/>
    </source>
</evidence>
<proteinExistence type="predicted"/>
<dbReference type="SUPFAM" id="SSF53613">
    <property type="entry name" value="Ribokinase-like"/>
    <property type="match status" value="1"/>
</dbReference>
<keyword evidence="4" id="KW-0418">Kinase</keyword>
<dbReference type="RefSeq" id="WP_309655800.1">
    <property type="nucleotide sequence ID" value="NZ_JARWAN010000010.1"/>
</dbReference>
<evidence type="ECO:0000259" key="3">
    <source>
        <dbReference type="Pfam" id="PF08543"/>
    </source>
</evidence>
<keyword evidence="4" id="KW-0808">Transferase</keyword>
<dbReference type="Proteomes" id="UP001254564">
    <property type="component" value="Unassembled WGS sequence"/>
</dbReference>
<feature type="domain" description="Pyridoxamine kinase/Phosphomethylpyrimidine kinase" evidence="3">
    <location>
        <begin position="16"/>
        <end position="260"/>
    </location>
</feature>
<dbReference type="PANTHER" id="PTHR20858">
    <property type="entry name" value="PHOSPHOMETHYLPYRIMIDINE KINASE"/>
    <property type="match status" value="1"/>
</dbReference>
<keyword evidence="5" id="KW-1185">Reference proteome</keyword>
<dbReference type="InterPro" id="IPR013749">
    <property type="entry name" value="PM/HMP-P_kinase-1"/>
</dbReference>
<sequence length="274" mass="29103">MGKSLPPVVLVLAGHDPTGGAGIVADSEAIAASGGWAVTVPTALTVQNLQDVQRVIPTDPAVLLAMVDALGELPVAAIKLGLIADEDTLLAVEKVVRRFPGVPVVADPVIKAGGGTELSTPGLCRAYTQRLLPLVDILTPNRYELAQLTPDVQDPDDDTARAVALMSQGCQAILVTATDDSRLGSDSDQQPITHTLHTPETTRQWQWPRLAGQFHGSGCTLASSLAARLAVGERLLTACEQAQHFTWESLSHGYHQGSGQALPQRFFDAYFFTR</sequence>
<name>A0ABU1H5E9_9GAMM</name>
<accession>A0ABU1H5E9</accession>
<dbReference type="Gene3D" id="3.40.1190.20">
    <property type="match status" value="1"/>
</dbReference>
<evidence type="ECO:0000256" key="1">
    <source>
        <dbReference type="ARBA" id="ARBA00004948"/>
    </source>
</evidence>
<dbReference type="EC" id="2.7.1.49" evidence="2"/>
<protein>
    <recommendedName>
        <fullName evidence="2">hydroxymethylpyrimidine kinase</fullName>
        <ecNumber evidence="2">2.7.1.49</ecNumber>
    </recommendedName>
</protein>
<reference evidence="4 5" key="1">
    <citation type="submission" date="2023-04" db="EMBL/GenBank/DDBJ databases">
        <title>A long-awaited taxogenomic arrangement of the family Halomonadaceae.</title>
        <authorList>
            <person name="De La Haba R."/>
            <person name="Chuvochina M."/>
            <person name="Wittouck S."/>
            <person name="Arahal D.R."/>
            <person name="Sanchez-Porro C."/>
            <person name="Hugenholtz P."/>
            <person name="Ventosa A."/>
        </authorList>
    </citation>
    <scope>NUCLEOTIDE SEQUENCE [LARGE SCALE GENOMIC DNA]</scope>
    <source>
        <strain evidence="4 5">DSM 21020</strain>
    </source>
</reference>
<evidence type="ECO:0000313" key="5">
    <source>
        <dbReference type="Proteomes" id="UP001254564"/>
    </source>
</evidence>
<dbReference type="InterPro" id="IPR029056">
    <property type="entry name" value="Ribokinase-like"/>
</dbReference>
<dbReference type="CDD" id="cd01169">
    <property type="entry name" value="HMPP_kinase"/>
    <property type="match status" value="1"/>
</dbReference>
<evidence type="ECO:0000313" key="4">
    <source>
        <dbReference type="EMBL" id="MDR5898887.1"/>
    </source>
</evidence>
<dbReference type="Pfam" id="PF08543">
    <property type="entry name" value="Phos_pyr_kin"/>
    <property type="match status" value="1"/>
</dbReference>
<dbReference type="GO" id="GO:0016301">
    <property type="term" value="F:kinase activity"/>
    <property type="evidence" value="ECO:0007669"/>
    <property type="project" value="UniProtKB-KW"/>
</dbReference>
<dbReference type="PANTHER" id="PTHR20858:SF17">
    <property type="entry name" value="HYDROXYMETHYLPYRIMIDINE_PHOSPHOMETHYLPYRIMIDINE KINASE THI20-RELATED"/>
    <property type="match status" value="1"/>
</dbReference>
<comment type="pathway">
    <text evidence="1">Cofactor biosynthesis; thiamine diphosphate biosynthesis.</text>
</comment>
<gene>
    <name evidence="4" type="ORF">QC823_07780</name>
</gene>
<dbReference type="EMBL" id="JARWAN010000010">
    <property type="protein sequence ID" value="MDR5898887.1"/>
    <property type="molecule type" value="Genomic_DNA"/>
</dbReference>